<gene>
    <name evidence="1" type="ORF">AVEN_162019_1</name>
</gene>
<dbReference type="OrthoDB" id="6106269at2759"/>
<proteinExistence type="predicted"/>
<evidence type="ECO:0000313" key="2">
    <source>
        <dbReference type="Proteomes" id="UP000499080"/>
    </source>
</evidence>
<dbReference type="Proteomes" id="UP000499080">
    <property type="component" value="Unassembled WGS sequence"/>
</dbReference>
<dbReference type="EMBL" id="BGPR01000815">
    <property type="protein sequence ID" value="GBM36577.1"/>
    <property type="molecule type" value="Genomic_DNA"/>
</dbReference>
<name>A0A4Y2F6T7_ARAVE</name>
<protein>
    <submittedName>
        <fullName evidence="1">Uncharacterized protein</fullName>
    </submittedName>
</protein>
<sequence length="189" mass="21367">MKTFGGLAHGRGVSYSELAQGMTALQHICDGIEKFCDVDLTNFDQYLKISDTRVRVIWNRGTTFSSICDNYVTYVHTKYKSTALIILDGYPENETIRGTKCAERARKTRKQMSSEAMFDEAMMPTVSQEKFLTNPKNKDQLISILMNKFSSLNIARRDEREIAAVGMPDCFVQCCVFIVGTIAITGRFK</sequence>
<keyword evidence="2" id="KW-1185">Reference proteome</keyword>
<comment type="caution">
    <text evidence="1">The sequence shown here is derived from an EMBL/GenBank/DDBJ whole genome shotgun (WGS) entry which is preliminary data.</text>
</comment>
<organism evidence="1 2">
    <name type="scientific">Araneus ventricosus</name>
    <name type="common">Orbweaver spider</name>
    <name type="synonym">Epeira ventricosa</name>
    <dbReference type="NCBI Taxonomy" id="182803"/>
    <lineage>
        <taxon>Eukaryota</taxon>
        <taxon>Metazoa</taxon>
        <taxon>Ecdysozoa</taxon>
        <taxon>Arthropoda</taxon>
        <taxon>Chelicerata</taxon>
        <taxon>Arachnida</taxon>
        <taxon>Araneae</taxon>
        <taxon>Araneomorphae</taxon>
        <taxon>Entelegynae</taxon>
        <taxon>Araneoidea</taxon>
        <taxon>Araneidae</taxon>
        <taxon>Araneus</taxon>
    </lineage>
</organism>
<accession>A0A4Y2F6T7</accession>
<evidence type="ECO:0000313" key="1">
    <source>
        <dbReference type="EMBL" id="GBM36577.1"/>
    </source>
</evidence>
<dbReference type="AlphaFoldDB" id="A0A4Y2F6T7"/>
<reference evidence="1 2" key="1">
    <citation type="journal article" date="2019" name="Sci. Rep.">
        <title>Orb-weaving spider Araneus ventricosus genome elucidates the spidroin gene catalogue.</title>
        <authorList>
            <person name="Kono N."/>
            <person name="Nakamura H."/>
            <person name="Ohtoshi R."/>
            <person name="Moran D.A.P."/>
            <person name="Shinohara A."/>
            <person name="Yoshida Y."/>
            <person name="Fujiwara M."/>
            <person name="Mori M."/>
            <person name="Tomita M."/>
            <person name="Arakawa K."/>
        </authorList>
    </citation>
    <scope>NUCLEOTIDE SEQUENCE [LARGE SCALE GENOMIC DNA]</scope>
</reference>